<feature type="non-terminal residue" evidence="2">
    <location>
        <position position="1"/>
    </location>
</feature>
<organism evidence="2 3">
    <name type="scientific">Nesidiocoris tenuis</name>
    <dbReference type="NCBI Taxonomy" id="355587"/>
    <lineage>
        <taxon>Eukaryota</taxon>
        <taxon>Metazoa</taxon>
        <taxon>Ecdysozoa</taxon>
        <taxon>Arthropoda</taxon>
        <taxon>Hexapoda</taxon>
        <taxon>Insecta</taxon>
        <taxon>Pterygota</taxon>
        <taxon>Neoptera</taxon>
        <taxon>Paraneoptera</taxon>
        <taxon>Hemiptera</taxon>
        <taxon>Heteroptera</taxon>
        <taxon>Panheteroptera</taxon>
        <taxon>Cimicomorpha</taxon>
        <taxon>Miridae</taxon>
        <taxon>Dicyphina</taxon>
        <taxon>Nesidiocoris</taxon>
    </lineage>
</organism>
<reference evidence="2 3" key="1">
    <citation type="submission" date="2020-02" db="EMBL/GenBank/DDBJ databases">
        <authorList>
            <person name="Ferguson B K."/>
        </authorList>
    </citation>
    <scope>NUCLEOTIDE SEQUENCE [LARGE SCALE GENOMIC DNA]</scope>
</reference>
<dbReference type="AlphaFoldDB" id="A0A6H5H4P9"/>
<evidence type="ECO:0000256" key="1">
    <source>
        <dbReference type="SAM" id="MobiDB-lite"/>
    </source>
</evidence>
<feature type="region of interest" description="Disordered" evidence="1">
    <location>
        <begin position="45"/>
        <end position="67"/>
    </location>
</feature>
<dbReference type="Proteomes" id="UP000479000">
    <property type="component" value="Unassembled WGS sequence"/>
</dbReference>
<proteinExistence type="predicted"/>
<evidence type="ECO:0000313" key="2">
    <source>
        <dbReference type="EMBL" id="CAB0011057.1"/>
    </source>
</evidence>
<accession>A0A6H5H4P9</accession>
<evidence type="ECO:0000313" key="3">
    <source>
        <dbReference type="Proteomes" id="UP000479000"/>
    </source>
</evidence>
<keyword evidence="3" id="KW-1185">Reference proteome</keyword>
<sequence length="67" mass="7950">NDADYCVTWHLQRAFDINAIKVQIRLENLRRVSTLGKSTIVHVHDRLPTQSPDSNPRKFEQRHFDHQ</sequence>
<name>A0A6H5H4P9_9HEMI</name>
<feature type="compositionally biased region" description="Basic and acidic residues" evidence="1">
    <location>
        <begin position="55"/>
        <end position="67"/>
    </location>
</feature>
<gene>
    <name evidence="2" type="ORF">NTEN_LOCUS16050</name>
</gene>
<dbReference type="EMBL" id="CADCXU010023671">
    <property type="protein sequence ID" value="CAB0011057.1"/>
    <property type="molecule type" value="Genomic_DNA"/>
</dbReference>
<protein>
    <submittedName>
        <fullName evidence="2">Uncharacterized protein</fullName>
    </submittedName>
</protein>